<dbReference type="PANTHER" id="PTHR35610">
    <property type="entry name" value="3-ISOPROPYLMALATE DEHYDRATASE-RELATED"/>
    <property type="match status" value="1"/>
</dbReference>
<keyword evidence="1" id="KW-0647">Proteasome</keyword>
<name>A0A7C5LC36_CALS0</name>
<comment type="caution">
    <text evidence="1">The sequence shown here is derived from an EMBL/GenBank/DDBJ whole genome shotgun (WGS) entry which is preliminary data.</text>
</comment>
<dbReference type="Pfam" id="PF09754">
    <property type="entry name" value="PAC2"/>
    <property type="match status" value="1"/>
</dbReference>
<sequence length="255" mass="29050">MKPSFVEKVYSDFVFYDKLPAKVDKTLLVGFPDTGLVGAIAVSYLAEQLKPEEKGYVDSSELPPIIPVRRSEPKELIRIYERKNCVLIVSEIPIPPAFIRSFSESLLDWVEEKKIKDVICLTGVTEPRRIEIETPKVFVLSADVKRSEELARVLDAEVFTEGFVTGIHAEILRVGMRRGMDVSILLAQSHLNYPDPGAAAQLLNRLPKLVNEHVDVKQLLESEEMVRMQLRDLMRRTSEAMVQKSREMELPPVYR</sequence>
<accession>A0A7C5LC36</accession>
<dbReference type="SUPFAM" id="SSF159659">
    <property type="entry name" value="Cgl1923-like"/>
    <property type="match status" value="1"/>
</dbReference>
<protein>
    <submittedName>
        <fullName evidence="1">Proteasome assembly chaperone family protein</fullName>
    </submittedName>
</protein>
<dbReference type="AlphaFoldDB" id="A0A7C5LC36"/>
<dbReference type="InterPro" id="IPR038389">
    <property type="entry name" value="PSMG2_sf"/>
</dbReference>
<dbReference type="EMBL" id="DRWN01000031">
    <property type="protein sequence ID" value="HHK68460.1"/>
    <property type="molecule type" value="Genomic_DNA"/>
</dbReference>
<organism evidence="1">
    <name type="scientific">Caldiarchaeum subterraneum</name>
    <dbReference type="NCBI Taxonomy" id="311458"/>
    <lineage>
        <taxon>Archaea</taxon>
        <taxon>Nitrososphaerota</taxon>
        <taxon>Candidatus Caldarchaeales</taxon>
        <taxon>Candidatus Caldarchaeaceae</taxon>
        <taxon>Candidatus Caldarchaeum</taxon>
    </lineage>
</organism>
<evidence type="ECO:0000313" key="1">
    <source>
        <dbReference type="EMBL" id="HHK68460.1"/>
    </source>
</evidence>
<dbReference type="PANTHER" id="PTHR35610:SF3">
    <property type="entry name" value="PROTEASOME ASSEMBLY CHAPERONE FAMILY PROTEIN"/>
    <property type="match status" value="1"/>
</dbReference>
<dbReference type="InterPro" id="IPR019151">
    <property type="entry name" value="Proteasome_assmbl_chaperone_2"/>
</dbReference>
<dbReference type="Gene3D" id="3.40.50.10900">
    <property type="entry name" value="PAC-like subunit"/>
    <property type="match status" value="1"/>
</dbReference>
<reference evidence="1" key="1">
    <citation type="journal article" date="2020" name="mSystems">
        <title>Genome- and Community-Level Interaction Insights into Carbon Utilization and Element Cycling Functions of Hydrothermarchaeota in Hydrothermal Sediment.</title>
        <authorList>
            <person name="Zhou Z."/>
            <person name="Liu Y."/>
            <person name="Xu W."/>
            <person name="Pan J."/>
            <person name="Luo Z.H."/>
            <person name="Li M."/>
        </authorList>
    </citation>
    <scope>NUCLEOTIDE SEQUENCE [LARGE SCALE GENOMIC DNA]</scope>
    <source>
        <strain evidence="1">SpSt-1056</strain>
    </source>
</reference>
<proteinExistence type="predicted"/>
<gene>
    <name evidence="1" type="ORF">ENM11_04815</name>
</gene>
<dbReference type="GO" id="GO:0000502">
    <property type="term" value="C:proteasome complex"/>
    <property type="evidence" value="ECO:0007669"/>
    <property type="project" value="UniProtKB-KW"/>
</dbReference>